<dbReference type="EMBL" id="JRES01001348">
    <property type="protein sequence ID" value="KNC23490.1"/>
    <property type="molecule type" value="Genomic_DNA"/>
</dbReference>
<name>A0A0L0BTS8_LUCCU</name>
<sequence>MDCLEDSDIFGSRIVDNAVTDDSLSSDNFDCTDACIEESLHKEIENVASTSKKGIYSRTALSDILQMQTEMLNFKKERAEKELTLKGKEFSLKEREIGLRVKEIESNELIKVKELEMKERLAMEELKLKYKQ</sequence>
<protein>
    <submittedName>
        <fullName evidence="1">Uncharacterized protein</fullName>
    </submittedName>
</protein>
<gene>
    <name evidence="1" type="ORF">FF38_11179</name>
</gene>
<accession>A0A0L0BTS8</accession>
<evidence type="ECO:0000313" key="1">
    <source>
        <dbReference type="EMBL" id="KNC23490.1"/>
    </source>
</evidence>
<evidence type="ECO:0000313" key="2">
    <source>
        <dbReference type="Proteomes" id="UP000037069"/>
    </source>
</evidence>
<dbReference type="OrthoDB" id="6771842at2759"/>
<organism evidence="1 2">
    <name type="scientific">Lucilia cuprina</name>
    <name type="common">Green bottle fly</name>
    <name type="synonym">Australian sheep blowfly</name>
    <dbReference type="NCBI Taxonomy" id="7375"/>
    <lineage>
        <taxon>Eukaryota</taxon>
        <taxon>Metazoa</taxon>
        <taxon>Ecdysozoa</taxon>
        <taxon>Arthropoda</taxon>
        <taxon>Hexapoda</taxon>
        <taxon>Insecta</taxon>
        <taxon>Pterygota</taxon>
        <taxon>Neoptera</taxon>
        <taxon>Endopterygota</taxon>
        <taxon>Diptera</taxon>
        <taxon>Brachycera</taxon>
        <taxon>Muscomorpha</taxon>
        <taxon>Oestroidea</taxon>
        <taxon>Calliphoridae</taxon>
        <taxon>Luciliinae</taxon>
        <taxon>Lucilia</taxon>
    </lineage>
</organism>
<keyword evidence="2" id="KW-1185">Reference proteome</keyword>
<dbReference type="Proteomes" id="UP000037069">
    <property type="component" value="Unassembled WGS sequence"/>
</dbReference>
<proteinExistence type="predicted"/>
<dbReference type="AlphaFoldDB" id="A0A0L0BTS8"/>
<comment type="caution">
    <text evidence="1">The sequence shown here is derived from an EMBL/GenBank/DDBJ whole genome shotgun (WGS) entry which is preliminary data.</text>
</comment>
<reference evidence="1 2" key="1">
    <citation type="journal article" date="2015" name="Nat. Commun.">
        <title>Lucilia cuprina genome unlocks parasitic fly biology to underpin future interventions.</title>
        <authorList>
            <person name="Anstead C.A."/>
            <person name="Korhonen P.K."/>
            <person name="Young N.D."/>
            <person name="Hall R.S."/>
            <person name="Jex A.R."/>
            <person name="Murali S.C."/>
            <person name="Hughes D.S."/>
            <person name="Lee S.F."/>
            <person name="Perry T."/>
            <person name="Stroehlein A.J."/>
            <person name="Ansell B.R."/>
            <person name="Breugelmans B."/>
            <person name="Hofmann A."/>
            <person name="Qu J."/>
            <person name="Dugan S."/>
            <person name="Lee S.L."/>
            <person name="Chao H."/>
            <person name="Dinh H."/>
            <person name="Han Y."/>
            <person name="Doddapaneni H.V."/>
            <person name="Worley K.C."/>
            <person name="Muzny D.M."/>
            <person name="Ioannidis P."/>
            <person name="Waterhouse R.M."/>
            <person name="Zdobnov E.M."/>
            <person name="James P.J."/>
            <person name="Bagnall N.H."/>
            <person name="Kotze A.C."/>
            <person name="Gibbs R.A."/>
            <person name="Richards S."/>
            <person name="Batterham P."/>
            <person name="Gasser R.B."/>
        </authorList>
    </citation>
    <scope>NUCLEOTIDE SEQUENCE [LARGE SCALE GENOMIC DNA]</scope>
    <source>
        <strain evidence="1 2">LS</strain>
        <tissue evidence="1">Full body</tissue>
    </source>
</reference>